<feature type="transmembrane region" description="Helical" evidence="8">
    <location>
        <begin position="372"/>
        <end position="393"/>
    </location>
</feature>
<dbReference type="InterPro" id="IPR050297">
    <property type="entry name" value="LipidA_mod_glycosyltrf_83"/>
</dbReference>
<feature type="transmembrane region" description="Helical" evidence="8">
    <location>
        <begin position="141"/>
        <end position="158"/>
    </location>
</feature>
<comment type="caution">
    <text evidence="10">The sequence shown here is derived from an EMBL/GenBank/DDBJ whole genome shotgun (WGS) entry which is preliminary data.</text>
</comment>
<dbReference type="AlphaFoldDB" id="A0A2H0W9R0"/>
<accession>A0A2H0W9R0</accession>
<keyword evidence="6 8" id="KW-1133">Transmembrane helix</keyword>
<evidence type="ECO:0000313" key="11">
    <source>
        <dbReference type="Proteomes" id="UP000230093"/>
    </source>
</evidence>
<evidence type="ECO:0000256" key="1">
    <source>
        <dbReference type="ARBA" id="ARBA00004651"/>
    </source>
</evidence>
<evidence type="ECO:0000256" key="3">
    <source>
        <dbReference type="ARBA" id="ARBA00022676"/>
    </source>
</evidence>
<dbReference type="Pfam" id="PF13231">
    <property type="entry name" value="PMT_2"/>
    <property type="match status" value="1"/>
</dbReference>
<evidence type="ECO:0000256" key="5">
    <source>
        <dbReference type="ARBA" id="ARBA00022692"/>
    </source>
</evidence>
<name>A0A2H0W9R0_9BACT</name>
<comment type="subcellular location">
    <subcellularLocation>
        <location evidence="1">Cell membrane</location>
        <topology evidence="1">Multi-pass membrane protein</topology>
    </subcellularLocation>
</comment>
<dbReference type="EMBL" id="PEZT01000010">
    <property type="protein sequence ID" value="PIS09404.1"/>
    <property type="molecule type" value="Genomic_DNA"/>
</dbReference>
<feature type="transmembrane region" description="Helical" evidence="8">
    <location>
        <begin position="7"/>
        <end position="24"/>
    </location>
</feature>
<dbReference type="PANTHER" id="PTHR33908">
    <property type="entry name" value="MANNOSYLTRANSFERASE YKCB-RELATED"/>
    <property type="match status" value="1"/>
</dbReference>
<feature type="transmembrane region" description="Helical" evidence="8">
    <location>
        <begin position="188"/>
        <end position="205"/>
    </location>
</feature>
<sequence length="561" mass="65647">MKKYRRNFIFLIIIVLAFILRFVFLSKIPSELNRDEVSVGFNAYSILKTQKDEHGRLWPLVFRAFGDNKIPGYIYLTAPLIKIFGLNAFAVRLPAALFGWLTVISGYFFVKEIFPKRKNLALLFIFLLSVSPFHLHYSRQQFEATMALFFTLTGLTYVLKARKKLGLLFVALPLFIVSFFIYNTPLFITPPLIILCFLFFRKDYFKTVEKKSKPKKNLLVFLFVVLLSLGWFSYWHLAKEGNQGRANTTIFNQEELKERISKNTFLMDKKEIPIFLARVFYNQPVLLFKDFSKNYLAAFNPKFIFFESDNNSWHSLGSLNFGNILVVFFPFILIGFLKVVKNLEKKENLFLLGCFFISPLANGFTIDSPILTRLLFFHLILVLFAALGLEEFWAWQVKKGKYKNIVVSAVLLFSIVDYLLAYFIIFPQIQDKFWLPGIKEVCQKIKTDEEKYDLILFDPNVEVSYIFLAFYLPFEPADFQLKAERELVGMDRVVIYDKYRFNENLAEWKHPDSLKQKIERGKSILLVEKVVPGSRPTKEGNNFLIYNFLGEPIWQLTKITT</sequence>
<dbReference type="InterPro" id="IPR038731">
    <property type="entry name" value="RgtA/B/C-like"/>
</dbReference>
<feature type="transmembrane region" description="Helical" evidence="8">
    <location>
        <begin position="217"/>
        <end position="237"/>
    </location>
</feature>
<reference evidence="11" key="1">
    <citation type="submission" date="2017-09" db="EMBL/GenBank/DDBJ databases">
        <title>Depth-based differentiation of microbial function through sediment-hosted aquifers and enrichment of novel symbionts in the deep terrestrial subsurface.</title>
        <authorList>
            <person name="Probst A.J."/>
            <person name="Ladd B."/>
            <person name="Jarett J.K."/>
            <person name="Geller-Mcgrath D.E."/>
            <person name="Sieber C.M.K."/>
            <person name="Emerson J.B."/>
            <person name="Anantharaman K."/>
            <person name="Thomas B.C."/>
            <person name="Malmstrom R."/>
            <person name="Stieglmeier M."/>
            <person name="Klingl A."/>
            <person name="Woyke T."/>
            <person name="Ryan C.M."/>
            <person name="Banfield J.F."/>
        </authorList>
    </citation>
    <scope>NUCLEOTIDE SEQUENCE [LARGE SCALE GENOMIC DNA]</scope>
</reference>
<evidence type="ECO:0000256" key="8">
    <source>
        <dbReference type="SAM" id="Phobius"/>
    </source>
</evidence>
<feature type="transmembrane region" description="Helical" evidence="8">
    <location>
        <begin position="119"/>
        <end position="135"/>
    </location>
</feature>
<dbReference type="GO" id="GO:0005886">
    <property type="term" value="C:plasma membrane"/>
    <property type="evidence" value="ECO:0007669"/>
    <property type="project" value="UniProtKB-SubCell"/>
</dbReference>
<dbReference type="GO" id="GO:0016763">
    <property type="term" value="F:pentosyltransferase activity"/>
    <property type="evidence" value="ECO:0007669"/>
    <property type="project" value="TreeGrafter"/>
</dbReference>
<organism evidence="10 11">
    <name type="scientific">Candidatus Beckwithbacteria bacterium CG10_big_fil_rev_8_21_14_0_10_34_10</name>
    <dbReference type="NCBI Taxonomy" id="1974495"/>
    <lineage>
        <taxon>Bacteria</taxon>
        <taxon>Candidatus Beckwithiibacteriota</taxon>
    </lineage>
</organism>
<evidence type="ECO:0000256" key="7">
    <source>
        <dbReference type="ARBA" id="ARBA00023136"/>
    </source>
</evidence>
<evidence type="ECO:0000259" key="9">
    <source>
        <dbReference type="Pfam" id="PF13231"/>
    </source>
</evidence>
<keyword evidence="5 8" id="KW-0812">Transmembrane</keyword>
<proteinExistence type="predicted"/>
<feature type="transmembrane region" description="Helical" evidence="8">
    <location>
        <begin position="349"/>
        <end position="366"/>
    </location>
</feature>
<dbReference type="Proteomes" id="UP000230093">
    <property type="component" value="Unassembled WGS sequence"/>
</dbReference>
<feature type="transmembrane region" description="Helical" evidence="8">
    <location>
        <begin position="165"/>
        <end position="182"/>
    </location>
</feature>
<keyword evidence="2" id="KW-1003">Cell membrane</keyword>
<feature type="domain" description="Glycosyltransferase RgtA/B/C/D-like" evidence="9">
    <location>
        <begin position="71"/>
        <end position="231"/>
    </location>
</feature>
<feature type="transmembrane region" description="Helical" evidence="8">
    <location>
        <begin position="405"/>
        <end position="425"/>
    </location>
</feature>
<keyword evidence="3" id="KW-0328">Glycosyltransferase</keyword>
<gene>
    <name evidence="10" type="ORF">COT75_01860</name>
</gene>
<feature type="transmembrane region" description="Helical" evidence="8">
    <location>
        <begin position="319"/>
        <end position="337"/>
    </location>
</feature>
<evidence type="ECO:0000256" key="6">
    <source>
        <dbReference type="ARBA" id="ARBA00022989"/>
    </source>
</evidence>
<evidence type="ECO:0000313" key="10">
    <source>
        <dbReference type="EMBL" id="PIS09404.1"/>
    </source>
</evidence>
<feature type="transmembrane region" description="Helical" evidence="8">
    <location>
        <begin position="89"/>
        <end position="110"/>
    </location>
</feature>
<dbReference type="GO" id="GO:0009103">
    <property type="term" value="P:lipopolysaccharide biosynthetic process"/>
    <property type="evidence" value="ECO:0007669"/>
    <property type="project" value="UniProtKB-ARBA"/>
</dbReference>
<evidence type="ECO:0000256" key="2">
    <source>
        <dbReference type="ARBA" id="ARBA00022475"/>
    </source>
</evidence>
<evidence type="ECO:0000256" key="4">
    <source>
        <dbReference type="ARBA" id="ARBA00022679"/>
    </source>
</evidence>
<keyword evidence="7 8" id="KW-0472">Membrane</keyword>
<keyword evidence="4" id="KW-0808">Transferase</keyword>
<protein>
    <recommendedName>
        <fullName evidence="9">Glycosyltransferase RgtA/B/C/D-like domain-containing protein</fullName>
    </recommendedName>
</protein>
<dbReference type="PANTHER" id="PTHR33908:SF11">
    <property type="entry name" value="MEMBRANE PROTEIN"/>
    <property type="match status" value="1"/>
</dbReference>